<dbReference type="AlphaFoldDB" id="A0A507BT97"/>
<dbReference type="Pfam" id="PF00026">
    <property type="entry name" value="Asp"/>
    <property type="match status" value="1"/>
</dbReference>
<gene>
    <name evidence="8" type="ORF">SmJEL517_g06085</name>
</gene>
<comment type="caution">
    <text evidence="8">The sequence shown here is derived from an EMBL/GenBank/DDBJ whole genome shotgun (WGS) entry which is preliminary data.</text>
</comment>
<dbReference type="SUPFAM" id="SSF50630">
    <property type="entry name" value="Acid proteases"/>
    <property type="match status" value="1"/>
</dbReference>
<evidence type="ECO:0000256" key="4">
    <source>
        <dbReference type="RuleBase" id="RU000454"/>
    </source>
</evidence>
<dbReference type="OrthoDB" id="2747330at2759"/>
<dbReference type="GO" id="GO:0006508">
    <property type="term" value="P:proteolysis"/>
    <property type="evidence" value="ECO:0007669"/>
    <property type="project" value="UniProtKB-KW"/>
</dbReference>
<sequence length="483" mass="48840">MVHISSIAVGFVALCSLVSADIVRIPTKLSYRTASAPNLGASVKLAVAADEGLKYSGALVGTVSLGTPAQTFGVILDTGSQTFWVRGYNCVRSASCLATDTGFNPTKSTTYVAGSAVSFELGPYGDGLDAFGLGGIDTMVMAGISVAKSPFYYATNITVGSSSLGADGIMGIPAANLANSSFDQQYVPGTLAAAGALTSNIWGFWYNNSQTTVGTNYLDGQLSLGGIDTALYTGSISWAPLLWQPSTLPAALISLSAYWFVSLTSITVGSSGNVLSTTTAPAYAGQKSSSGFAINGAGEIPFLVDTGTTLTILPTGVVAAIASALKAKTYAGAGTTGVYGPNCNSLAFTSYPNITFTLGGQTLTVPPTGYTIPDSNNNYCNGFFIFQGSASAPLNGGILGNLQQSNYYNLFDWSGRQIGFATPSVTGAGSGTSFSNSTTSPGTGSGTGTGTTTGSTKSSAPVRKSSGTVMAALALAAVSVLFL</sequence>
<dbReference type="InterPro" id="IPR001969">
    <property type="entry name" value="Aspartic_peptidase_AS"/>
</dbReference>
<dbReference type="PANTHER" id="PTHR47966:SF51">
    <property type="entry name" value="BETA-SITE APP-CLEAVING ENZYME, ISOFORM A-RELATED"/>
    <property type="match status" value="1"/>
</dbReference>
<evidence type="ECO:0000256" key="1">
    <source>
        <dbReference type="ARBA" id="ARBA00007447"/>
    </source>
</evidence>
<keyword evidence="6" id="KW-0732">Signal</keyword>
<dbReference type="CDD" id="cd05471">
    <property type="entry name" value="pepsin_like"/>
    <property type="match status" value="1"/>
</dbReference>
<dbReference type="PANTHER" id="PTHR47966">
    <property type="entry name" value="BETA-SITE APP-CLEAVING ENZYME, ISOFORM A-RELATED"/>
    <property type="match status" value="1"/>
</dbReference>
<dbReference type="GO" id="GO:0004190">
    <property type="term" value="F:aspartic-type endopeptidase activity"/>
    <property type="evidence" value="ECO:0007669"/>
    <property type="project" value="UniProtKB-KW"/>
</dbReference>
<dbReference type="RefSeq" id="XP_031022010.1">
    <property type="nucleotide sequence ID" value="XM_031172011.1"/>
</dbReference>
<organism evidence="8 9">
    <name type="scientific">Synchytrium microbalum</name>
    <dbReference type="NCBI Taxonomy" id="1806994"/>
    <lineage>
        <taxon>Eukaryota</taxon>
        <taxon>Fungi</taxon>
        <taxon>Fungi incertae sedis</taxon>
        <taxon>Chytridiomycota</taxon>
        <taxon>Chytridiomycota incertae sedis</taxon>
        <taxon>Chytridiomycetes</taxon>
        <taxon>Synchytriales</taxon>
        <taxon>Synchytriaceae</taxon>
        <taxon>Synchytrium</taxon>
    </lineage>
</organism>
<protein>
    <recommendedName>
        <fullName evidence="7">Peptidase A1 domain-containing protein</fullName>
    </recommendedName>
</protein>
<dbReference type="Gene3D" id="2.40.70.10">
    <property type="entry name" value="Acid Proteases"/>
    <property type="match status" value="2"/>
</dbReference>
<reference evidence="8 9" key="1">
    <citation type="journal article" date="2019" name="Sci. Rep.">
        <title>Comparative genomics of chytrid fungi reveal insights into the obligate biotrophic and pathogenic lifestyle of Synchytrium endobioticum.</title>
        <authorList>
            <person name="van de Vossenberg B.T.L.H."/>
            <person name="Warris S."/>
            <person name="Nguyen H.D.T."/>
            <person name="van Gent-Pelzer M.P.E."/>
            <person name="Joly D.L."/>
            <person name="van de Geest H.C."/>
            <person name="Bonants P.J.M."/>
            <person name="Smith D.S."/>
            <person name="Levesque C.A."/>
            <person name="van der Lee T.A.J."/>
        </authorList>
    </citation>
    <scope>NUCLEOTIDE SEQUENCE [LARGE SCALE GENOMIC DNA]</scope>
    <source>
        <strain evidence="8 9">JEL517</strain>
    </source>
</reference>
<feature type="region of interest" description="Disordered" evidence="5">
    <location>
        <begin position="431"/>
        <end position="462"/>
    </location>
</feature>
<feature type="active site" evidence="3">
    <location>
        <position position="305"/>
    </location>
</feature>
<feature type="compositionally biased region" description="Low complexity" evidence="5">
    <location>
        <begin position="431"/>
        <end position="442"/>
    </location>
</feature>
<dbReference type="InterPro" id="IPR034164">
    <property type="entry name" value="Pepsin-like_dom"/>
</dbReference>
<dbReference type="InterPro" id="IPR021109">
    <property type="entry name" value="Peptidase_aspartic_dom_sf"/>
</dbReference>
<dbReference type="PROSITE" id="PS51767">
    <property type="entry name" value="PEPTIDASE_A1"/>
    <property type="match status" value="1"/>
</dbReference>
<keyword evidence="4" id="KW-0378">Hydrolase</keyword>
<evidence type="ECO:0000256" key="6">
    <source>
        <dbReference type="SAM" id="SignalP"/>
    </source>
</evidence>
<name>A0A507BT97_9FUNG</name>
<dbReference type="PRINTS" id="PR00792">
    <property type="entry name" value="PEPSIN"/>
</dbReference>
<feature type="domain" description="Peptidase A1" evidence="7">
    <location>
        <begin position="59"/>
        <end position="421"/>
    </location>
</feature>
<evidence type="ECO:0000313" key="9">
    <source>
        <dbReference type="Proteomes" id="UP000319731"/>
    </source>
</evidence>
<comment type="similarity">
    <text evidence="1 4">Belongs to the peptidase A1 family.</text>
</comment>
<dbReference type="GeneID" id="42007308"/>
<dbReference type="STRING" id="1806994.A0A507BT97"/>
<keyword evidence="9" id="KW-1185">Reference proteome</keyword>
<feature type="signal peptide" evidence="6">
    <location>
        <begin position="1"/>
        <end position="20"/>
    </location>
</feature>
<dbReference type="EMBL" id="QEAO01000075">
    <property type="protein sequence ID" value="TPX30329.1"/>
    <property type="molecule type" value="Genomic_DNA"/>
</dbReference>
<evidence type="ECO:0000256" key="5">
    <source>
        <dbReference type="SAM" id="MobiDB-lite"/>
    </source>
</evidence>
<dbReference type="InterPro" id="IPR001461">
    <property type="entry name" value="Aspartic_peptidase_A1"/>
</dbReference>
<dbReference type="PROSITE" id="PS00141">
    <property type="entry name" value="ASP_PROTEASE"/>
    <property type="match status" value="2"/>
</dbReference>
<accession>A0A507BT97</accession>
<evidence type="ECO:0000313" key="8">
    <source>
        <dbReference type="EMBL" id="TPX30329.1"/>
    </source>
</evidence>
<proteinExistence type="inferred from homology"/>
<dbReference type="Proteomes" id="UP000319731">
    <property type="component" value="Unassembled WGS sequence"/>
</dbReference>
<dbReference type="InterPro" id="IPR033121">
    <property type="entry name" value="PEPTIDASE_A1"/>
</dbReference>
<evidence type="ECO:0000256" key="3">
    <source>
        <dbReference type="PIRSR" id="PIRSR601461-1"/>
    </source>
</evidence>
<feature type="chain" id="PRO_5021503895" description="Peptidase A1 domain-containing protein" evidence="6">
    <location>
        <begin position="21"/>
        <end position="483"/>
    </location>
</feature>
<keyword evidence="2 4" id="KW-0064">Aspartyl protease</keyword>
<evidence type="ECO:0000256" key="2">
    <source>
        <dbReference type="ARBA" id="ARBA00022750"/>
    </source>
</evidence>
<evidence type="ECO:0000259" key="7">
    <source>
        <dbReference type="PROSITE" id="PS51767"/>
    </source>
</evidence>
<feature type="active site" evidence="3">
    <location>
        <position position="77"/>
    </location>
</feature>
<keyword evidence="4" id="KW-0645">Protease</keyword>